<evidence type="ECO:0000256" key="1">
    <source>
        <dbReference type="SAM" id="SignalP"/>
    </source>
</evidence>
<keyword evidence="3" id="KW-1185">Reference proteome</keyword>
<name>A0ABT9PGN4_9ACTO</name>
<dbReference type="EMBL" id="JAUSQL010000001">
    <property type="protein sequence ID" value="MDP9831874.1"/>
    <property type="molecule type" value="Genomic_DNA"/>
</dbReference>
<feature type="chain" id="PRO_5046234696" evidence="1">
    <location>
        <begin position="21"/>
        <end position="257"/>
    </location>
</feature>
<accession>A0ABT9PGN4</accession>
<gene>
    <name evidence="2" type="ORF">J2S45_000553</name>
</gene>
<proteinExistence type="predicted"/>
<dbReference type="RefSeq" id="WP_307634483.1">
    <property type="nucleotide sequence ID" value="NZ_JAUSQL010000001.1"/>
</dbReference>
<feature type="signal peptide" evidence="1">
    <location>
        <begin position="1"/>
        <end position="20"/>
    </location>
</feature>
<protein>
    <submittedName>
        <fullName evidence="2">Uncharacterized protein</fullName>
    </submittedName>
</protein>
<evidence type="ECO:0000313" key="2">
    <source>
        <dbReference type="EMBL" id="MDP9831874.1"/>
    </source>
</evidence>
<dbReference type="Proteomes" id="UP001230145">
    <property type="component" value="Unassembled WGS sequence"/>
</dbReference>
<organism evidence="2 3">
    <name type="scientific">Trueperella abortisuis</name>
    <dbReference type="NCBI Taxonomy" id="445930"/>
    <lineage>
        <taxon>Bacteria</taxon>
        <taxon>Bacillati</taxon>
        <taxon>Actinomycetota</taxon>
        <taxon>Actinomycetes</taxon>
        <taxon>Actinomycetales</taxon>
        <taxon>Actinomycetaceae</taxon>
        <taxon>Trueperella</taxon>
    </lineage>
</organism>
<comment type="caution">
    <text evidence="2">The sequence shown here is derived from an EMBL/GenBank/DDBJ whole genome shotgun (WGS) entry which is preliminary data.</text>
</comment>
<keyword evidence="1" id="KW-0732">Signal</keyword>
<reference evidence="2 3" key="1">
    <citation type="submission" date="2023-07" db="EMBL/GenBank/DDBJ databases">
        <title>Sequencing the genomes of 1000 actinobacteria strains.</title>
        <authorList>
            <person name="Klenk H.-P."/>
        </authorList>
    </citation>
    <scope>NUCLEOTIDE SEQUENCE [LARGE SCALE GENOMIC DNA]</scope>
    <source>
        <strain evidence="2 3">DSM 19515</strain>
    </source>
</reference>
<evidence type="ECO:0000313" key="3">
    <source>
        <dbReference type="Proteomes" id="UP001230145"/>
    </source>
</evidence>
<sequence>MRALALIATACIAFSASMLAAPIHTTSSDDLASDSILEKWEQDSQQHTASVLGIDGHAGLSAVLPSSAFDAVSEIDPYLSGYYFHSPERDSQVLALPADYLRDSITTPGRASESAKVQDYIENSLSLAQPEGHVQLRVSRFTSEEIDESMEAVQQALLHQNLSGSIDYDPWTDSLEVGISSAEDFALPATDVPVHLVSANVRAAVESDAMPSPFRGGGPLYAGGWRCTSGIPTYDASRTPDVVLAQYCPNYAARLML</sequence>